<name>A0A9K3IBJ1_HELAN</name>
<evidence type="ECO:0000313" key="1">
    <source>
        <dbReference type="EMBL" id="KAF5793585.1"/>
    </source>
</evidence>
<evidence type="ECO:0000313" key="2">
    <source>
        <dbReference type="Proteomes" id="UP000215914"/>
    </source>
</evidence>
<sequence length="58" mass="7099">MMAFFYTQRRDGQDKMLTHASFTRPVRCDDELYYAMEYELLSSETGCFFHYKRKIWPS</sequence>
<gene>
    <name evidence="1" type="ORF">HanXRQr2_Chr08g0318091</name>
</gene>
<protein>
    <submittedName>
        <fullName evidence="1">Uncharacterized protein</fullName>
    </submittedName>
</protein>
<dbReference type="Gramene" id="mRNA:HanXRQr2_Chr08g0318091">
    <property type="protein sequence ID" value="CDS:HanXRQr2_Chr08g0318091.1"/>
    <property type="gene ID" value="HanXRQr2_Chr08g0318091"/>
</dbReference>
<reference evidence="1" key="1">
    <citation type="journal article" date="2017" name="Nature">
        <title>The sunflower genome provides insights into oil metabolism, flowering and Asterid evolution.</title>
        <authorList>
            <person name="Badouin H."/>
            <person name="Gouzy J."/>
            <person name="Grassa C.J."/>
            <person name="Murat F."/>
            <person name="Staton S.E."/>
            <person name="Cottret L."/>
            <person name="Lelandais-Briere C."/>
            <person name="Owens G.L."/>
            <person name="Carrere S."/>
            <person name="Mayjonade B."/>
            <person name="Legrand L."/>
            <person name="Gill N."/>
            <person name="Kane N.C."/>
            <person name="Bowers J.E."/>
            <person name="Hubner S."/>
            <person name="Bellec A."/>
            <person name="Berard A."/>
            <person name="Berges H."/>
            <person name="Blanchet N."/>
            <person name="Boniface M.C."/>
            <person name="Brunel D."/>
            <person name="Catrice O."/>
            <person name="Chaidir N."/>
            <person name="Claudel C."/>
            <person name="Donnadieu C."/>
            <person name="Faraut T."/>
            <person name="Fievet G."/>
            <person name="Helmstetter N."/>
            <person name="King M."/>
            <person name="Knapp S.J."/>
            <person name="Lai Z."/>
            <person name="Le Paslier M.C."/>
            <person name="Lippi Y."/>
            <person name="Lorenzon L."/>
            <person name="Mandel J.R."/>
            <person name="Marage G."/>
            <person name="Marchand G."/>
            <person name="Marquand E."/>
            <person name="Bret-Mestries E."/>
            <person name="Morien E."/>
            <person name="Nambeesan S."/>
            <person name="Nguyen T."/>
            <person name="Pegot-Espagnet P."/>
            <person name="Pouilly N."/>
            <person name="Raftis F."/>
            <person name="Sallet E."/>
            <person name="Schiex T."/>
            <person name="Thomas J."/>
            <person name="Vandecasteele C."/>
            <person name="Vares D."/>
            <person name="Vear F."/>
            <person name="Vautrin S."/>
            <person name="Crespi M."/>
            <person name="Mangin B."/>
            <person name="Burke J.M."/>
            <person name="Salse J."/>
            <person name="Munos S."/>
            <person name="Vincourt P."/>
            <person name="Rieseberg L.H."/>
            <person name="Langlade N.B."/>
        </authorList>
    </citation>
    <scope>NUCLEOTIDE SEQUENCE</scope>
    <source>
        <tissue evidence="1">Leaves</tissue>
    </source>
</reference>
<comment type="caution">
    <text evidence="1">The sequence shown here is derived from an EMBL/GenBank/DDBJ whole genome shotgun (WGS) entry which is preliminary data.</text>
</comment>
<dbReference type="Proteomes" id="UP000215914">
    <property type="component" value="Unassembled WGS sequence"/>
</dbReference>
<accession>A0A9K3IBJ1</accession>
<keyword evidence="2" id="KW-1185">Reference proteome</keyword>
<proteinExistence type="predicted"/>
<dbReference type="EMBL" id="MNCJ02000323">
    <property type="protein sequence ID" value="KAF5793585.1"/>
    <property type="molecule type" value="Genomic_DNA"/>
</dbReference>
<dbReference type="AlphaFoldDB" id="A0A9K3IBJ1"/>
<organism evidence="1 2">
    <name type="scientific">Helianthus annuus</name>
    <name type="common">Common sunflower</name>
    <dbReference type="NCBI Taxonomy" id="4232"/>
    <lineage>
        <taxon>Eukaryota</taxon>
        <taxon>Viridiplantae</taxon>
        <taxon>Streptophyta</taxon>
        <taxon>Embryophyta</taxon>
        <taxon>Tracheophyta</taxon>
        <taxon>Spermatophyta</taxon>
        <taxon>Magnoliopsida</taxon>
        <taxon>eudicotyledons</taxon>
        <taxon>Gunneridae</taxon>
        <taxon>Pentapetalae</taxon>
        <taxon>asterids</taxon>
        <taxon>campanulids</taxon>
        <taxon>Asterales</taxon>
        <taxon>Asteraceae</taxon>
        <taxon>Asteroideae</taxon>
        <taxon>Heliantheae alliance</taxon>
        <taxon>Heliantheae</taxon>
        <taxon>Helianthus</taxon>
    </lineage>
</organism>
<reference evidence="1" key="2">
    <citation type="submission" date="2020-06" db="EMBL/GenBank/DDBJ databases">
        <title>Helianthus annuus Genome sequencing and assembly Release 2.</title>
        <authorList>
            <person name="Gouzy J."/>
            <person name="Langlade N."/>
            <person name="Munos S."/>
        </authorList>
    </citation>
    <scope>NUCLEOTIDE SEQUENCE</scope>
    <source>
        <tissue evidence="1">Leaves</tissue>
    </source>
</reference>